<dbReference type="HOGENOM" id="CLU_2803276_0_0_10"/>
<evidence type="ECO:0000313" key="2">
    <source>
        <dbReference type="Proteomes" id="UP000002965"/>
    </source>
</evidence>
<comment type="caution">
    <text evidence="1">The sequence shown here is derived from an EMBL/GenBank/DDBJ whole genome shotgun (WGS) entry which is preliminary data.</text>
</comment>
<gene>
    <name evidence="1" type="ORF">HMPREF1061_04447</name>
</gene>
<name>I9E8P6_9BACE</name>
<accession>I9E8P6</accession>
<organism evidence="1 2">
    <name type="scientific">Bacteroides caccae CL03T12C61</name>
    <dbReference type="NCBI Taxonomy" id="997873"/>
    <lineage>
        <taxon>Bacteria</taxon>
        <taxon>Pseudomonadati</taxon>
        <taxon>Bacteroidota</taxon>
        <taxon>Bacteroidia</taxon>
        <taxon>Bacteroidales</taxon>
        <taxon>Bacteroidaceae</taxon>
        <taxon>Bacteroides</taxon>
    </lineage>
</organism>
<keyword evidence="2" id="KW-1185">Reference proteome</keyword>
<protein>
    <submittedName>
        <fullName evidence="1">Uncharacterized protein</fullName>
    </submittedName>
</protein>
<dbReference type="AlphaFoldDB" id="I9E8P6"/>
<reference evidence="1 2" key="1">
    <citation type="submission" date="2012-02" db="EMBL/GenBank/DDBJ databases">
        <title>The Genome Sequence of Bacteroides caccae CL03T12C61.</title>
        <authorList>
            <consortium name="The Broad Institute Genome Sequencing Platform"/>
            <person name="Earl A."/>
            <person name="Ward D."/>
            <person name="Feldgarden M."/>
            <person name="Gevers D."/>
            <person name="Zitomersky N.L."/>
            <person name="Coyne M.J."/>
            <person name="Comstock L.E."/>
            <person name="Young S.K."/>
            <person name="Zeng Q."/>
            <person name="Gargeya S."/>
            <person name="Fitzgerald M."/>
            <person name="Haas B."/>
            <person name="Abouelleil A."/>
            <person name="Alvarado L."/>
            <person name="Arachchi H.M."/>
            <person name="Berlin A."/>
            <person name="Chapman S.B."/>
            <person name="Gearin G."/>
            <person name="Goldberg J."/>
            <person name="Griggs A."/>
            <person name="Gujja S."/>
            <person name="Hansen M."/>
            <person name="Heiman D."/>
            <person name="Howarth C."/>
            <person name="Larimer J."/>
            <person name="Lui A."/>
            <person name="MacDonald P.J.P."/>
            <person name="McCowen C."/>
            <person name="Montmayeur A."/>
            <person name="Murphy C."/>
            <person name="Neiman D."/>
            <person name="Pearson M."/>
            <person name="Priest M."/>
            <person name="Roberts A."/>
            <person name="Saif S."/>
            <person name="Shea T."/>
            <person name="Sisk P."/>
            <person name="Stolte C."/>
            <person name="Sykes S."/>
            <person name="Wortman J."/>
            <person name="Nusbaum C."/>
            <person name="Birren B."/>
        </authorList>
    </citation>
    <scope>NUCLEOTIDE SEQUENCE [LARGE SCALE GENOMIC DNA]</scope>
    <source>
        <strain evidence="1 2">CL03T12C61</strain>
    </source>
</reference>
<proteinExistence type="predicted"/>
<evidence type="ECO:0000313" key="1">
    <source>
        <dbReference type="EMBL" id="EIY16189.1"/>
    </source>
</evidence>
<dbReference type="EMBL" id="AGXF01000025">
    <property type="protein sequence ID" value="EIY16189.1"/>
    <property type="molecule type" value="Genomic_DNA"/>
</dbReference>
<sequence length="67" mass="7512">MLKITPERPLCSAKTERYAIVHGNGKYIAVDKRGYMNTSSDGRTWSNPDIIGCPADWHLLHLPAVNM</sequence>
<dbReference type="Proteomes" id="UP000002965">
    <property type="component" value="Unassembled WGS sequence"/>
</dbReference>